<protein>
    <submittedName>
        <fullName evidence="1">Uncharacterized protein</fullName>
    </submittedName>
</protein>
<reference evidence="1 2" key="1">
    <citation type="journal article" date="2021" name="Plant Biotechnol. J.">
        <title>Multi-omics assisted identification of the key and species-specific regulatory components of drought-tolerant mechanisms in Gossypium stocksii.</title>
        <authorList>
            <person name="Yu D."/>
            <person name="Ke L."/>
            <person name="Zhang D."/>
            <person name="Wu Y."/>
            <person name="Sun Y."/>
            <person name="Mei J."/>
            <person name="Sun J."/>
            <person name="Sun Y."/>
        </authorList>
    </citation>
    <scope>NUCLEOTIDE SEQUENCE [LARGE SCALE GENOMIC DNA]</scope>
    <source>
        <strain evidence="2">cv. E1</strain>
        <tissue evidence="1">Leaf</tissue>
    </source>
</reference>
<evidence type="ECO:0000313" key="1">
    <source>
        <dbReference type="EMBL" id="KAH1091574.1"/>
    </source>
</evidence>
<dbReference type="EMBL" id="JAIQCV010000006">
    <property type="protein sequence ID" value="KAH1091574.1"/>
    <property type="molecule type" value="Genomic_DNA"/>
</dbReference>
<organism evidence="1 2">
    <name type="scientific">Gossypium stocksii</name>
    <dbReference type="NCBI Taxonomy" id="47602"/>
    <lineage>
        <taxon>Eukaryota</taxon>
        <taxon>Viridiplantae</taxon>
        <taxon>Streptophyta</taxon>
        <taxon>Embryophyta</taxon>
        <taxon>Tracheophyta</taxon>
        <taxon>Spermatophyta</taxon>
        <taxon>Magnoliopsida</taxon>
        <taxon>eudicotyledons</taxon>
        <taxon>Gunneridae</taxon>
        <taxon>Pentapetalae</taxon>
        <taxon>rosids</taxon>
        <taxon>malvids</taxon>
        <taxon>Malvales</taxon>
        <taxon>Malvaceae</taxon>
        <taxon>Malvoideae</taxon>
        <taxon>Gossypium</taxon>
    </lineage>
</organism>
<sequence length="95" mass="10620">MAIRLRNVPTIVVSSPERQSYFLRPTMLFSPVGLNSNLLIMFPIVTKAWFLHHTGHTGAQRREVESLVDQINRAVASGQAVDLSAKERVSVELGY</sequence>
<proteinExistence type="predicted"/>
<name>A0A9D3VPT0_9ROSI</name>
<gene>
    <name evidence="1" type="ORF">J1N35_018831</name>
</gene>
<dbReference type="Proteomes" id="UP000828251">
    <property type="component" value="Unassembled WGS sequence"/>
</dbReference>
<evidence type="ECO:0000313" key="2">
    <source>
        <dbReference type="Proteomes" id="UP000828251"/>
    </source>
</evidence>
<keyword evidence="2" id="KW-1185">Reference proteome</keyword>
<dbReference type="AlphaFoldDB" id="A0A9D3VPT0"/>
<dbReference type="OrthoDB" id="2789670at2759"/>
<comment type="caution">
    <text evidence="1">The sequence shown here is derived from an EMBL/GenBank/DDBJ whole genome shotgun (WGS) entry which is preliminary data.</text>
</comment>
<accession>A0A9D3VPT0</accession>